<keyword evidence="2" id="KW-1185">Reference proteome</keyword>
<feature type="region of interest" description="Disordered" evidence="1">
    <location>
        <begin position="55"/>
        <end position="86"/>
    </location>
</feature>
<evidence type="ECO:0000256" key="1">
    <source>
        <dbReference type="SAM" id="MobiDB-lite"/>
    </source>
</evidence>
<dbReference type="AlphaFoldDB" id="A0A915DX85"/>
<organism evidence="2 3">
    <name type="scientific">Ditylenchus dipsaci</name>
    <dbReference type="NCBI Taxonomy" id="166011"/>
    <lineage>
        <taxon>Eukaryota</taxon>
        <taxon>Metazoa</taxon>
        <taxon>Ecdysozoa</taxon>
        <taxon>Nematoda</taxon>
        <taxon>Chromadorea</taxon>
        <taxon>Rhabditida</taxon>
        <taxon>Tylenchina</taxon>
        <taxon>Tylenchomorpha</taxon>
        <taxon>Sphaerularioidea</taxon>
        <taxon>Anguinidae</taxon>
        <taxon>Anguininae</taxon>
        <taxon>Ditylenchus</taxon>
    </lineage>
</organism>
<evidence type="ECO:0000313" key="2">
    <source>
        <dbReference type="Proteomes" id="UP000887574"/>
    </source>
</evidence>
<reference evidence="3" key="1">
    <citation type="submission" date="2022-11" db="UniProtKB">
        <authorList>
            <consortium name="WormBaseParasite"/>
        </authorList>
    </citation>
    <scope>IDENTIFICATION</scope>
</reference>
<evidence type="ECO:0000313" key="3">
    <source>
        <dbReference type="WBParaSite" id="jg24144"/>
    </source>
</evidence>
<dbReference type="Proteomes" id="UP000887574">
    <property type="component" value="Unplaced"/>
</dbReference>
<dbReference type="WBParaSite" id="jg24144">
    <property type="protein sequence ID" value="jg24144"/>
    <property type="gene ID" value="jg24144"/>
</dbReference>
<accession>A0A915DX85</accession>
<name>A0A915DX85_9BILA</name>
<sequence>MVKVEIESLLKVPTECCQRPTSAGSSTISKMRILLASSGFTLLFVIAALGNARQTTNGSQTITQKSQPIPQNSPKINNPQQTQPALQGRNTPINFFASLPQSQTESAGQSHKYTETVAESTLAKSASLIEFRKNFDDNLNKGIQFLLNKTRNEIFNIRFDTDHTMEQDLIRISSFKELQLKLYARNIMDLHQIQNIFRANRGHLLPESEVKEFDNTFNSQFGKYKQTFQDCFSALNIIFTSYFHISKEDFDKTSASNGVSPLFTTAFNHLLEEKVLDCTSVMKKYRLWSTDETQCEILSAATTPAVNINK</sequence>
<proteinExistence type="predicted"/>
<protein>
    <submittedName>
        <fullName evidence="3">Uncharacterized protein</fullName>
    </submittedName>
</protein>